<dbReference type="InterPro" id="IPR019585">
    <property type="entry name" value="Rpn7/CSN1"/>
</dbReference>
<name>A0A167YY35_9EURO</name>
<dbReference type="GO" id="GO:0005737">
    <property type="term" value="C:cytoplasm"/>
    <property type="evidence" value="ECO:0007669"/>
    <property type="project" value="UniProtKB-SubCell"/>
</dbReference>
<sequence length="449" mass="51052">MEYRPGFVFQTPTIAEPPKFELESYIANYTGRTRLSRLYFIGTRSKFLSTEALRLAAKEAKNGRDVDAYKSVIEALCRVTEDDAKPAVDWQWVEKTTRENELETERLETELKGYKNNLIKESIRMGYEELAQHYYRVGDLENSLRSYSRLREHCTTSSHVLSRLINSIIVVVDQSYSDTRARLSELSRASEAIKDADALSKAKLQAATGLYSLIAKDYSKAATSFLTIDPILGNNFSEVLTINDVAIYGTLCALATMDRNDLRELILNNPSFQKIIEEEPHLRQAVKFFCASKFQSFFQILESYEVDYLLDIHLSKHVSTLYQMIRTKAMQQYIIPFSVVKLDSLRTALYGSNDTDESTKVALIRELSKLIASGTLDARLDLEKDTLLVGHEWPDKSTVKKDVLRNAQDFINQAHLELVHLNMVYANAEITTGGKAAPAKTSKKRAMQY</sequence>
<evidence type="ECO:0000256" key="2">
    <source>
        <dbReference type="ARBA" id="ARBA00004496"/>
    </source>
</evidence>
<evidence type="ECO:0000256" key="6">
    <source>
        <dbReference type="ARBA" id="ARBA00023242"/>
    </source>
</evidence>
<keyword evidence="4" id="KW-0963">Cytoplasm</keyword>
<evidence type="ECO:0000259" key="7">
    <source>
        <dbReference type="PROSITE" id="PS50250"/>
    </source>
</evidence>
<keyword evidence="9" id="KW-1185">Reference proteome</keyword>
<dbReference type="InterPro" id="IPR000717">
    <property type="entry name" value="PCI_dom"/>
</dbReference>
<accession>A0A167YY35</accession>
<dbReference type="Pfam" id="PF10602">
    <property type="entry name" value="RPN7"/>
    <property type="match status" value="1"/>
</dbReference>
<dbReference type="PANTHER" id="PTHR14145:SF2">
    <property type="entry name" value="COP9 SIGNALOSOME COMPLEX SUBUNIT 1"/>
    <property type="match status" value="1"/>
</dbReference>
<evidence type="ECO:0000313" key="8">
    <source>
        <dbReference type="EMBL" id="KZZ91905.1"/>
    </source>
</evidence>
<dbReference type="AlphaFoldDB" id="A0A167YY35"/>
<feature type="domain" description="PCI" evidence="7">
    <location>
        <begin position="217"/>
        <end position="394"/>
    </location>
</feature>
<dbReference type="InterPro" id="IPR045135">
    <property type="entry name" value="Rpn7_N"/>
</dbReference>
<organism evidence="8 9">
    <name type="scientific">Ascosphaera apis ARSEF 7405</name>
    <dbReference type="NCBI Taxonomy" id="392613"/>
    <lineage>
        <taxon>Eukaryota</taxon>
        <taxon>Fungi</taxon>
        <taxon>Dikarya</taxon>
        <taxon>Ascomycota</taxon>
        <taxon>Pezizomycotina</taxon>
        <taxon>Eurotiomycetes</taxon>
        <taxon>Eurotiomycetidae</taxon>
        <taxon>Onygenales</taxon>
        <taxon>Ascosphaeraceae</taxon>
        <taxon>Ascosphaera</taxon>
    </lineage>
</organism>
<dbReference type="InterPro" id="IPR036390">
    <property type="entry name" value="WH_DNA-bd_sf"/>
</dbReference>
<dbReference type="EMBL" id="AZGZ01000012">
    <property type="protein sequence ID" value="KZZ91905.1"/>
    <property type="molecule type" value="Genomic_DNA"/>
</dbReference>
<reference evidence="8 9" key="1">
    <citation type="journal article" date="2016" name="Genome Biol. Evol.">
        <title>Divergent and convergent evolution of fungal pathogenicity.</title>
        <authorList>
            <person name="Shang Y."/>
            <person name="Xiao G."/>
            <person name="Zheng P."/>
            <person name="Cen K."/>
            <person name="Zhan S."/>
            <person name="Wang C."/>
        </authorList>
    </citation>
    <scope>NUCLEOTIDE SEQUENCE [LARGE SCALE GENOMIC DNA]</scope>
    <source>
        <strain evidence="8 9">ARSEF 7405</strain>
    </source>
</reference>
<dbReference type="PANTHER" id="PTHR14145">
    <property type="entry name" value="26S PROTESOME SUBUNIT 6"/>
    <property type="match status" value="1"/>
</dbReference>
<evidence type="ECO:0000256" key="5">
    <source>
        <dbReference type="ARBA" id="ARBA00022790"/>
    </source>
</evidence>
<comment type="similarity">
    <text evidence="3">Belongs to the CSN1 family.</text>
</comment>
<dbReference type="SMART" id="SM00088">
    <property type="entry name" value="PINT"/>
    <property type="match status" value="1"/>
</dbReference>
<evidence type="ECO:0000313" key="9">
    <source>
        <dbReference type="Proteomes" id="UP000242877"/>
    </source>
</evidence>
<evidence type="ECO:0000256" key="4">
    <source>
        <dbReference type="ARBA" id="ARBA00022490"/>
    </source>
</evidence>
<dbReference type="Pfam" id="PF01399">
    <property type="entry name" value="PCI"/>
    <property type="match status" value="1"/>
</dbReference>
<dbReference type="SUPFAM" id="SSF46785">
    <property type="entry name" value="Winged helix' DNA-binding domain"/>
    <property type="match status" value="1"/>
</dbReference>
<dbReference type="VEuPathDB" id="FungiDB:AAP_03124"/>
<protein>
    <submittedName>
        <fullName evidence="8">COP9 signalosome subunit 1</fullName>
    </submittedName>
</protein>
<gene>
    <name evidence="8" type="ORF">AAP_03124</name>
</gene>
<dbReference type="Proteomes" id="UP000242877">
    <property type="component" value="Unassembled WGS sequence"/>
</dbReference>
<keyword evidence="5" id="KW-0736">Signalosome</keyword>
<evidence type="ECO:0000256" key="3">
    <source>
        <dbReference type="ARBA" id="ARBA00008793"/>
    </source>
</evidence>
<comment type="caution">
    <text evidence="8">The sequence shown here is derived from an EMBL/GenBank/DDBJ whole genome shotgun (WGS) entry which is preliminary data.</text>
</comment>
<comment type="subcellular location">
    <subcellularLocation>
        <location evidence="2">Cytoplasm</location>
    </subcellularLocation>
    <subcellularLocation>
        <location evidence="1">Nucleus</location>
    </subcellularLocation>
</comment>
<proteinExistence type="inferred from homology"/>
<dbReference type="GO" id="GO:0008180">
    <property type="term" value="C:COP9 signalosome"/>
    <property type="evidence" value="ECO:0007669"/>
    <property type="project" value="UniProtKB-KW"/>
</dbReference>
<dbReference type="PROSITE" id="PS50250">
    <property type="entry name" value="PCI"/>
    <property type="match status" value="1"/>
</dbReference>
<keyword evidence="6" id="KW-0539">Nucleus</keyword>
<evidence type="ECO:0000256" key="1">
    <source>
        <dbReference type="ARBA" id="ARBA00004123"/>
    </source>
</evidence>
<dbReference type="OrthoDB" id="422427at2759"/>
<dbReference type="Gene3D" id="1.25.40.570">
    <property type="match status" value="1"/>
</dbReference>